<gene>
    <name evidence="1" type="ORF">METZ01_LOCUS205708</name>
</gene>
<feature type="non-terminal residue" evidence="1">
    <location>
        <position position="1"/>
    </location>
</feature>
<proteinExistence type="predicted"/>
<sequence length="33" mass="3737">SSNIQLLHLDQARIPMYQRAGPWVGRGQKTDPC</sequence>
<evidence type="ECO:0000313" key="1">
    <source>
        <dbReference type="EMBL" id="SVB52854.1"/>
    </source>
</evidence>
<accession>A0A382ERR9</accession>
<protein>
    <submittedName>
        <fullName evidence="1">Uncharacterized protein</fullName>
    </submittedName>
</protein>
<reference evidence="1" key="1">
    <citation type="submission" date="2018-05" db="EMBL/GenBank/DDBJ databases">
        <authorList>
            <person name="Lanie J.A."/>
            <person name="Ng W.-L."/>
            <person name="Kazmierczak K.M."/>
            <person name="Andrzejewski T.M."/>
            <person name="Davidsen T.M."/>
            <person name="Wayne K.J."/>
            <person name="Tettelin H."/>
            <person name="Glass J.I."/>
            <person name="Rusch D."/>
            <person name="Podicherti R."/>
            <person name="Tsui H.-C.T."/>
            <person name="Winkler M.E."/>
        </authorList>
    </citation>
    <scope>NUCLEOTIDE SEQUENCE</scope>
</reference>
<organism evidence="1">
    <name type="scientific">marine metagenome</name>
    <dbReference type="NCBI Taxonomy" id="408172"/>
    <lineage>
        <taxon>unclassified sequences</taxon>
        <taxon>metagenomes</taxon>
        <taxon>ecological metagenomes</taxon>
    </lineage>
</organism>
<dbReference type="EMBL" id="UINC01045735">
    <property type="protein sequence ID" value="SVB52854.1"/>
    <property type="molecule type" value="Genomic_DNA"/>
</dbReference>
<name>A0A382ERR9_9ZZZZ</name>
<dbReference type="AlphaFoldDB" id="A0A382ERR9"/>